<evidence type="ECO:0000256" key="7">
    <source>
        <dbReference type="SAM" id="SignalP"/>
    </source>
</evidence>
<keyword evidence="10" id="KW-1185">Reference proteome</keyword>
<evidence type="ECO:0000256" key="1">
    <source>
        <dbReference type="ARBA" id="ARBA00010718"/>
    </source>
</evidence>
<evidence type="ECO:0000313" key="10">
    <source>
        <dbReference type="Proteomes" id="UP001162131"/>
    </source>
</evidence>
<evidence type="ECO:0000256" key="3">
    <source>
        <dbReference type="ARBA" id="ARBA00022723"/>
    </source>
</evidence>
<dbReference type="InterPro" id="IPR041891">
    <property type="entry name" value="Alpha_CA_prokaryot-like"/>
</dbReference>
<evidence type="ECO:0000256" key="2">
    <source>
        <dbReference type="ARBA" id="ARBA00012925"/>
    </source>
</evidence>
<dbReference type="PANTHER" id="PTHR18952">
    <property type="entry name" value="CARBONIC ANHYDRASE"/>
    <property type="match status" value="1"/>
</dbReference>
<dbReference type="GO" id="GO:0008270">
    <property type="term" value="F:zinc ion binding"/>
    <property type="evidence" value="ECO:0007669"/>
    <property type="project" value="InterPro"/>
</dbReference>
<organism evidence="9 10">
    <name type="scientific">Blepharisma stoltei</name>
    <dbReference type="NCBI Taxonomy" id="1481888"/>
    <lineage>
        <taxon>Eukaryota</taxon>
        <taxon>Sar</taxon>
        <taxon>Alveolata</taxon>
        <taxon>Ciliophora</taxon>
        <taxon>Postciliodesmatophora</taxon>
        <taxon>Heterotrichea</taxon>
        <taxon>Heterotrichida</taxon>
        <taxon>Blepharismidae</taxon>
        <taxon>Blepharisma</taxon>
    </lineage>
</organism>
<comment type="similarity">
    <text evidence="1">Belongs to the alpha-carbonic anhydrase family.</text>
</comment>
<evidence type="ECO:0000259" key="8">
    <source>
        <dbReference type="PROSITE" id="PS51144"/>
    </source>
</evidence>
<dbReference type="InterPro" id="IPR023561">
    <property type="entry name" value="Carbonic_anhydrase_a-class"/>
</dbReference>
<evidence type="ECO:0000256" key="4">
    <source>
        <dbReference type="ARBA" id="ARBA00022833"/>
    </source>
</evidence>
<dbReference type="Gene3D" id="3.10.200.10">
    <property type="entry name" value="Alpha carbonic anhydrase"/>
    <property type="match status" value="1"/>
</dbReference>
<dbReference type="CDD" id="cd03124">
    <property type="entry name" value="alpha_CA_prokaryotic_like"/>
    <property type="match status" value="1"/>
</dbReference>
<dbReference type="EC" id="4.2.1.1" evidence="2"/>
<dbReference type="InterPro" id="IPR001148">
    <property type="entry name" value="CA_dom"/>
</dbReference>
<evidence type="ECO:0000313" key="9">
    <source>
        <dbReference type="EMBL" id="CAG9311575.1"/>
    </source>
</evidence>
<dbReference type="GO" id="GO:0004089">
    <property type="term" value="F:carbonate dehydratase activity"/>
    <property type="evidence" value="ECO:0007669"/>
    <property type="project" value="UniProtKB-EC"/>
</dbReference>
<keyword evidence="7" id="KW-0732">Signal</keyword>
<dbReference type="Pfam" id="PF00194">
    <property type="entry name" value="Carb_anhydrase"/>
    <property type="match status" value="1"/>
</dbReference>
<keyword evidence="5" id="KW-0456">Lyase</keyword>
<dbReference type="EMBL" id="CAJZBQ010000004">
    <property type="protein sequence ID" value="CAG9311575.1"/>
    <property type="molecule type" value="Genomic_DNA"/>
</dbReference>
<keyword evidence="3" id="KW-0479">Metal-binding</keyword>
<dbReference type="PANTHER" id="PTHR18952:SF265">
    <property type="entry name" value="CARBONIC ANHYDRASE"/>
    <property type="match status" value="1"/>
</dbReference>
<feature type="signal peptide" evidence="7">
    <location>
        <begin position="1"/>
        <end position="20"/>
    </location>
</feature>
<comment type="caution">
    <text evidence="9">The sequence shown here is derived from an EMBL/GenBank/DDBJ whole genome shotgun (WGS) entry which is preliminary data.</text>
</comment>
<dbReference type="Proteomes" id="UP001162131">
    <property type="component" value="Unassembled WGS sequence"/>
</dbReference>
<sequence>MKLIYLVALTFVLSLHVTYNESGDDWTGTCQDGMLQSPFAIKDSKSEIIPTNTTRSVVLYPHFESNFTMGHLTSYSYALYSDWGYLTIAVPSQEPFNVYSSAFHFHSPSEYMLNGKYYDLEMHTVMKNPNAPGSIYVLGIFFDVNGKTNKFISQVMDSEKKFTDVNLGDIFSGIDKIEEFYEFEGSLTTPPCTEGVKWFLWSEIQDLDENQRLFFHKFWAGNASFADKNGNNRNLQEENDRLVIKYGERDDMSIKLEFSIFLLIVSISLCLS</sequence>
<feature type="domain" description="Alpha-carbonic anhydrase" evidence="8">
    <location>
        <begin position="15"/>
        <end position="247"/>
    </location>
</feature>
<dbReference type="InterPro" id="IPR036398">
    <property type="entry name" value="CA_dom_sf"/>
</dbReference>
<reference evidence="9" key="1">
    <citation type="submission" date="2021-09" db="EMBL/GenBank/DDBJ databases">
        <authorList>
            <consortium name="AG Swart"/>
            <person name="Singh M."/>
            <person name="Singh A."/>
            <person name="Seah K."/>
            <person name="Emmerich C."/>
        </authorList>
    </citation>
    <scope>NUCLEOTIDE SEQUENCE</scope>
    <source>
        <strain evidence="9">ATCC30299</strain>
    </source>
</reference>
<protein>
    <recommendedName>
        <fullName evidence="2">carbonic anhydrase</fullName>
        <ecNumber evidence="2">4.2.1.1</ecNumber>
    </recommendedName>
</protein>
<dbReference type="AlphaFoldDB" id="A0AAU9IQ20"/>
<evidence type="ECO:0000256" key="6">
    <source>
        <dbReference type="ARBA" id="ARBA00048348"/>
    </source>
</evidence>
<feature type="chain" id="PRO_5043762278" description="carbonic anhydrase" evidence="7">
    <location>
        <begin position="21"/>
        <end position="272"/>
    </location>
</feature>
<keyword evidence="4" id="KW-0862">Zinc</keyword>
<accession>A0AAU9IQ20</accession>
<dbReference type="SUPFAM" id="SSF51069">
    <property type="entry name" value="Carbonic anhydrase"/>
    <property type="match status" value="1"/>
</dbReference>
<dbReference type="PROSITE" id="PS51144">
    <property type="entry name" value="ALPHA_CA_2"/>
    <property type="match status" value="1"/>
</dbReference>
<dbReference type="SMART" id="SM01057">
    <property type="entry name" value="Carb_anhydrase"/>
    <property type="match status" value="1"/>
</dbReference>
<name>A0AAU9IQ20_9CILI</name>
<proteinExistence type="inferred from homology"/>
<comment type="catalytic activity">
    <reaction evidence="6">
        <text>hydrogencarbonate + H(+) = CO2 + H2O</text>
        <dbReference type="Rhea" id="RHEA:10748"/>
        <dbReference type="ChEBI" id="CHEBI:15377"/>
        <dbReference type="ChEBI" id="CHEBI:15378"/>
        <dbReference type="ChEBI" id="CHEBI:16526"/>
        <dbReference type="ChEBI" id="CHEBI:17544"/>
        <dbReference type="EC" id="4.2.1.1"/>
    </reaction>
</comment>
<gene>
    <name evidence="9" type="ORF">BSTOLATCC_MIC3863</name>
</gene>
<evidence type="ECO:0000256" key="5">
    <source>
        <dbReference type="ARBA" id="ARBA00023239"/>
    </source>
</evidence>